<dbReference type="EC" id="3.2.1.4" evidence="3"/>
<keyword evidence="6" id="KW-0326">Glycosidase</keyword>
<dbReference type="GO" id="GO:0008810">
    <property type="term" value="F:cellulase activity"/>
    <property type="evidence" value="ECO:0007669"/>
    <property type="project" value="UniProtKB-EC"/>
</dbReference>
<dbReference type="InterPro" id="IPR008928">
    <property type="entry name" value="6-hairpin_glycosidase_sf"/>
</dbReference>
<accession>A0A024F8R5</accession>
<evidence type="ECO:0000256" key="7">
    <source>
        <dbReference type="ARBA" id="ARBA00023326"/>
    </source>
</evidence>
<dbReference type="InterPro" id="IPR002037">
    <property type="entry name" value="Glyco_hydro_8"/>
</dbReference>
<evidence type="ECO:0000256" key="4">
    <source>
        <dbReference type="ARBA" id="ARBA00022801"/>
    </source>
</evidence>
<evidence type="ECO:0000256" key="6">
    <source>
        <dbReference type="ARBA" id="ARBA00023295"/>
    </source>
</evidence>
<dbReference type="InterPro" id="IPR012341">
    <property type="entry name" value="6hp_glycosidase-like_sf"/>
</dbReference>
<keyword evidence="5" id="KW-0136">Cellulose degradation</keyword>
<evidence type="ECO:0000256" key="5">
    <source>
        <dbReference type="ARBA" id="ARBA00023001"/>
    </source>
</evidence>
<dbReference type="GO" id="GO:0030245">
    <property type="term" value="P:cellulose catabolic process"/>
    <property type="evidence" value="ECO:0007669"/>
    <property type="project" value="UniProtKB-KW"/>
</dbReference>
<dbReference type="Gene3D" id="1.50.10.10">
    <property type="match status" value="1"/>
</dbReference>
<reference evidence="8" key="1">
    <citation type="submission" date="2013-11" db="EMBL/GenBank/DDBJ databases">
        <title>Unexpected cellulase and hemicellulase gene diversities in the hindgut of Holotrichia parallela larvae.</title>
        <authorList>
            <person name="Sheng P."/>
            <person name="Li Y.S."/>
            <person name="Zhang H.Y."/>
        </authorList>
    </citation>
    <scope>NUCLEOTIDE SEQUENCE</scope>
</reference>
<keyword evidence="7" id="KW-0624">Polysaccharide degradation</keyword>
<evidence type="ECO:0000256" key="2">
    <source>
        <dbReference type="ARBA" id="ARBA00009209"/>
    </source>
</evidence>
<name>A0A024F8R5_9BURK</name>
<feature type="non-terminal residue" evidence="8">
    <location>
        <position position="61"/>
    </location>
</feature>
<protein>
    <recommendedName>
        <fullName evidence="3">cellulase</fullName>
        <ecNumber evidence="3">3.2.1.4</ecNumber>
    </recommendedName>
</protein>
<dbReference type="AlphaFoldDB" id="A0A024F8R5"/>
<comment type="catalytic activity">
    <reaction evidence="1">
        <text>Endohydrolysis of (1-&gt;4)-beta-D-glucosidic linkages in cellulose, lichenin and cereal beta-D-glucans.</text>
        <dbReference type="EC" id="3.2.1.4"/>
    </reaction>
</comment>
<proteinExistence type="inferred from homology"/>
<evidence type="ECO:0000256" key="3">
    <source>
        <dbReference type="ARBA" id="ARBA00012601"/>
    </source>
</evidence>
<dbReference type="EMBL" id="AB872385">
    <property type="protein sequence ID" value="BAO72995.1"/>
    <property type="molecule type" value="Genomic_DNA"/>
</dbReference>
<dbReference type="SUPFAM" id="SSF48208">
    <property type="entry name" value="Six-hairpin glycosidases"/>
    <property type="match status" value="1"/>
</dbReference>
<evidence type="ECO:0000313" key="8">
    <source>
        <dbReference type="EMBL" id="BAO72995.1"/>
    </source>
</evidence>
<keyword evidence="4 8" id="KW-0378">Hydrolase</keyword>
<organism evidence="8">
    <name type="scientific">uncultured Sutterella sp</name>
    <dbReference type="NCBI Taxonomy" id="286133"/>
    <lineage>
        <taxon>Bacteria</taxon>
        <taxon>Pseudomonadati</taxon>
        <taxon>Pseudomonadota</taxon>
        <taxon>Betaproteobacteria</taxon>
        <taxon>Burkholderiales</taxon>
        <taxon>Sutterellaceae</taxon>
        <taxon>Sutterella</taxon>
        <taxon>environmental samples</taxon>
    </lineage>
</organism>
<comment type="similarity">
    <text evidence="2">Belongs to the glycosyl hydrolase 8 (cellulase D) family.</text>
</comment>
<sequence>EGLGFGMIAALICNDRETFNKVLAWSENNLGTGLKAWKWGTNGDQWTVLDHNNATDGDLEI</sequence>
<evidence type="ECO:0000256" key="1">
    <source>
        <dbReference type="ARBA" id="ARBA00000966"/>
    </source>
</evidence>
<feature type="non-terminal residue" evidence="8">
    <location>
        <position position="1"/>
    </location>
</feature>
<dbReference type="Pfam" id="PF01270">
    <property type="entry name" value="Glyco_hydro_8"/>
    <property type="match status" value="1"/>
</dbReference>
<keyword evidence="7" id="KW-0119">Carbohydrate metabolism</keyword>